<dbReference type="GO" id="GO:0004565">
    <property type="term" value="F:beta-galactosidase activity"/>
    <property type="evidence" value="ECO:0007669"/>
    <property type="project" value="InterPro"/>
</dbReference>
<dbReference type="InterPro" id="IPR013738">
    <property type="entry name" value="Beta_galactosidase_Trimer"/>
</dbReference>
<dbReference type="Gene3D" id="3.40.50.880">
    <property type="match status" value="1"/>
</dbReference>
<comment type="caution">
    <text evidence="2">The sequence shown here is derived from an EMBL/GenBank/DDBJ whole genome shotgun (WGS) entry which is preliminary data.</text>
</comment>
<dbReference type="InterPro" id="IPR017853">
    <property type="entry name" value="GH"/>
</dbReference>
<dbReference type="InterPro" id="IPR028212">
    <property type="entry name" value="GHL6"/>
</dbReference>
<dbReference type="Pfam" id="PF14871">
    <property type="entry name" value="GHL6"/>
    <property type="match status" value="1"/>
</dbReference>
<dbReference type="GO" id="GO:0005975">
    <property type="term" value="P:carbohydrate metabolic process"/>
    <property type="evidence" value="ECO:0007669"/>
    <property type="project" value="InterPro"/>
</dbReference>
<dbReference type="EMBL" id="PJEO01000027">
    <property type="protein sequence ID" value="PKQ45372.1"/>
    <property type="molecule type" value="Genomic_DNA"/>
</dbReference>
<dbReference type="CDD" id="cd03143">
    <property type="entry name" value="A4_beta-galactosidase_middle_domain"/>
    <property type="match status" value="1"/>
</dbReference>
<evidence type="ECO:0000313" key="2">
    <source>
        <dbReference type="EMBL" id="PKQ45372.1"/>
    </source>
</evidence>
<evidence type="ECO:0000259" key="1">
    <source>
        <dbReference type="Pfam" id="PF08532"/>
    </source>
</evidence>
<dbReference type="OrthoDB" id="1095333at2"/>
<dbReference type="RefSeq" id="WP_106659441.1">
    <property type="nucleotide sequence ID" value="NZ_PJEO01000027.1"/>
</dbReference>
<feature type="domain" description="Beta-galactosidase trimerisation" evidence="1">
    <location>
        <begin position="416"/>
        <end position="489"/>
    </location>
</feature>
<accession>A0A2N3HKF1</accession>
<protein>
    <recommendedName>
        <fullName evidence="1">Beta-galactosidase trimerisation domain-containing protein</fullName>
    </recommendedName>
</protein>
<sequence length="733" mass="84172">MDKLTRRKFLTSTSMFTAASLIPNTILAFHSAGMTDKIEDKWYLRMRRCAQHNLNEYDPQNLDIDYWVKYWTDLKLDAIILTGGGLMAMYPTQLKGHYRSQFLDDRDLFGDYLKALKKAGIRVIARIETNYLHESVFEEFPEWFERDERGEPLKHSETPWIYRTCLFSNYRNEQVPKIMREIISLYDIDGFFTNSWPQVGGKPHICSCDSCKPLRNYSRKELSMEFTRRTLKTIDILNAVAKDNGVVYNVNIAGGIRAVQNIKNIGDKAEWVTCDHQGRGGNTPIWDCAQQGKVVYGTMKGTPVTNVVGIKTGPWRHSTKSEPEINIWLAQCTSSGMIPWWVYLGSEVYDRRWMEIGRKYYQWLAKHEKHYFNKRSLARIGVVFSQKLNELYDAPGPVPGGYGGRPVNPNEKGNTGDYLQGMYYALLEGRFAFDLIHEDNLELETLNNYDTLIMPNIALLSDEHAINIKEYVKRGGSLLATFETGVYDEWGEKRNDFALADIFNVHLNSGYQGPKGQIFYASINGEHDIVNGFGDTERLPGGEYYVPVNAIGDHLLTVVPPYPNGIPEMVYAHPRKERDYPGQKSNEPAMVIREKGNSRLVYFPTDIDKSIWTRSSADLSKLIQQAVKWITKDNLVVEIEGEGNIDIFVWETESGFAIHILNYNNPNMTRASLRQFYPLGVQKVRFKLPNGIQVSRGELIRSETSLNFTQTFNLIEFEIPTIFDFEVAVFYKV</sequence>
<dbReference type="AlphaFoldDB" id="A0A2N3HKF1"/>
<proteinExistence type="predicted"/>
<keyword evidence="3" id="KW-1185">Reference proteome</keyword>
<name>A0A2N3HKF1_9FLAO</name>
<gene>
    <name evidence="2" type="ORF">CSW08_08375</name>
</gene>
<reference evidence="2 3" key="1">
    <citation type="submission" date="2017-12" db="EMBL/GenBank/DDBJ databases">
        <title>Confluentibacter flavum sp. nov., isolated from the saline lake.</title>
        <authorList>
            <person name="Yu L."/>
        </authorList>
    </citation>
    <scope>NUCLEOTIDE SEQUENCE [LARGE SCALE GENOMIC DNA]</scope>
    <source>
        <strain evidence="2 3">3B</strain>
    </source>
</reference>
<evidence type="ECO:0000313" key="3">
    <source>
        <dbReference type="Proteomes" id="UP000233435"/>
    </source>
</evidence>
<dbReference type="Proteomes" id="UP000233435">
    <property type="component" value="Unassembled WGS sequence"/>
</dbReference>
<dbReference type="SUPFAM" id="SSF51445">
    <property type="entry name" value="(Trans)glycosidases"/>
    <property type="match status" value="1"/>
</dbReference>
<dbReference type="InterPro" id="IPR029062">
    <property type="entry name" value="Class_I_gatase-like"/>
</dbReference>
<organism evidence="2 3">
    <name type="scientific">Confluentibacter flavum</name>
    <dbReference type="NCBI Taxonomy" id="1909700"/>
    <lineage>
        <taxon>Bacteria</taxon>
        <taxon>Pseudomonadati</taxon>
        <taxon>Bacteroidota</taxon>
        <taxon>Flavobacteriia</taxon>
        <taxon>Flavobacteriales</taxon>
        <taxon>Flavobacteriaceae</taxon>
        <taxon>Confluentibacter</taxon>
    </lineage>
</organism>
<dbReference type="Pfam" id="PF08532">
    <property type="entry name" value="Glyco_hydro_42M"/>
    <property type="match status" value="1"/>
</dbReference>
<dbReference type="Gene3D" id="3.20.20.80">
    <property type="entry name" value="Glycosidases"/>
    <property type="match status" value="1"/>
</dbReference>
<dbReference type="SUPFAM" id="SSF52317">
    <property type="entry name" value="Class I glutamine amidotransferase-like"/>
    <property type="match status" value="1"/>
</dbReference>